<proteinExistence type="predicted"/>
<reference evidence="1" key="1">
    <citation type="journal article" date="2023" name="Science">
        <title>Genome structures resolve the early diversification of teleost fishes.</title>
        <authorList>
            <person name="Parey E."/>
            <person name="Louis A."/>
            <person name="Montfort J."/>
            <person name="Bouchez O."/>
            <person name="Roques C."/>
            <person name="Iampietro C."/>
            <person name="Lluch J."/>
            <person name="Castinel A."/>
            <person name="Donnadieu C."/>
            <person name="Desvignes T."/>
            <person name="Floi Bucao C."/>
            <person name="Jouanno E."/>
            <person name="Wen M."/>
            <person name="Mejri S."/>
            <person name="Dirks R."/>
            <person name="Jansen H."/>
            <person name="Henkel C."/>
            <person name="Chen W.J."/>
            <person name="Zahm M."/>
            <person name="Cabau C."/>
            <person name="Klopp C."/>
            <person name="Thompson A.W."/>
            <person name="Robinson-Rechavi M."/>
            <person name="Braasch I."/>
            <person name="Lecointre G."/>
            <person name="Bobe J."/>
            <person name="Postlethwait J.H."/>
            <person name="Berthelot C."/>
            <person name="Roest Crollius H."/>
            <person name="Guiguen Y."/>
        </authorList>
    </citation>
    <scope>NUCLEOTIDE SEQUENCE</scope>
    <source>
        <strain evidence="1">NC1722</strain>
    </source>
</reference>
<evidence type="ECO:0000313" key="2">
    <source>
        <dbReference type="Proteomes" id="UP001221898"/>
    </source>
</evidence>
<name>A0AAD7RVB1_9TELE</name>
<gene>
    <name evidence="1" type="ORF">AAFF_G00098730</name>
</gene>
<protein>
    <submittedName>
        <fullName evidence="1">Uncharacterized protein</fullName>
    </submittedName>
</protein>
<dbReference type="Proteomes" id="UP001221898">
    <property type="component" value="Unassembled WGS sequence"/>
</dbReference>
<dbReference type="AlphaFoldDB" id="A0AAD7RVB1"/>
<evidence type="ECO:0000313" key="1">
    <source>
        <dbReference type="EMBL" id="KAJ8390953.1"/>
    </source>
</evidence>
<dbReference type="EMBL" id="JAINUG010000164">
    <property type="protein sequence ID" value="KAJ8390953.1"/>
    <property type="molecule type" value="Genomic_DNA"/>
</dbReference>
<organism evidence="1 2">
    <name type="scientific">Aldrovandia affinis</name>
    <dbReference type="NCBI Taxonomy" id="143900"/>
    <lineage>
        <taxon>Eukaryota</taxon>
        <taxon>Metazoa</taxon>
        <taxon>Chordata</taxon>
        <taxon>Craniata</taxon>
        <taxon>Vertebrata</taxon>
        <taxon>Euteleostomi</taxon>
        <taxon>Actinopterygii</taxon>
        <taxon>Neopterygii</taxon>
        <taxon>Teleostei</taxon>
        <taxon>Notacanthiformes</taxon>
        <taxon>Halosauridae</taxon>
        <taxon>Aldrovandia</taxon>
    </lineage>
</organism>
<accession>A0AAD7RVB1</accession>
<sequence>MEDDGMKKESVFSRLPLDPITLLTSADTVKLMRPGQMASILHSRCERFRHHAAAALGCTALSCLAPIVQRAGMVSTGIGGSDHLERREAASALISCLAVPLGALILHKRGGLSFSANADIPSPFTP</sequence>
<keyword evidence="2" id="KW-1185">Reference proteome</keyword>
<comment type="caution">
    <text evidence="1">The sequence shown here is derived from an EMBL/GenBank/DDBJ whole genome shotgun (WGS) entry which is preliminary data.</text>
</comment>